<evidence type="ECO:0000256" key="1">
    <source>
        <dbReference type="ARBA" id="ARBA00022679"/>
    </source>
</evidence>
<dbReference type="Pfam" id="PF00583">
    <property type="entry name" value="Acetyltransf_1"/>
    <property type="match status" value="1"/>
</dbReference>
<keyword evidence="2" id="KW-0012">Acyltransferase</keyword>
<evidence type="ECO:0000313" key="4">
    <source>
        <dbReference type="EMBL" id="NKC31958.1"/>
    </source>
</evidence>
<dbReference type="PANTHER" id="PTHR43877:SF1">
    <property type="entry name" value="ACETYLTRANSFERASE"/>
    <property type="match status" value="1"/>
</dbReference>
<evidence type="ECO:0000313" key="5">
    <source>
        <dbReference type="Proteomes" id="UP000787635"/>
    </source>
</evidence>
<dbReference type="RefSeq" id="WP_168031517.1">
    <property type="nucleotide sequence ID" value="NZ_JAAVNE010000020.1"/>
</dbReference>
<comment type="caution">
    <text evidence="4">The sequence shown here is derived from an EMBL/GenBank/DDBJ whole genome shotgun (WGS) entry which is preliminary data.</text>
</comment>
<dbReference type="InterPro" id="IPR050832">
    <property type="entry name" value="Bact_Acetyltransf"/>
</dbReference>
<dbReference type="CDD" id="cd04301">
    <property type="entry name" value="NAT_SF"/>
    <property type="match status" value="1"/>
</dbReference>
<sequence length="147" mass="15551">MAIVRAACAEDLPGLLALLRHLSPADPTPAPAAAEAAWAALLASELIHILVAEQAGALVASCTLVIVPNLTRGARPYALIENVVTHEAHRRQGLGRAVLDAAVAQARAAGCYRIGLATGSRQESTLRFYESAGFTRDAKTWFEIRPT</sequence>
<dbReference type="SUPFAM" id="SSF55729">
    <property type="entry name" value="Acyl-CoA N-acyltransferases (Nat)"/>
    <property type="match status" value="1"/>
</dbReference>
<evidence type="ECO:0000256" key="2">
    <source>
        <dbReference type="ARBA" id="ARBA00023315"/>
    </source>
</evidence>
<dbReference type="PANTHER" id="PTHR43877">
    <property type="entry name" value="AMINOALKYLPHOSPHONATE N-ACETYLTRANSFERASE-RELATED-RELATED"/>
    <property type="match status" value="1"/>
</dbReference>
<dbReference type="InterPro" id="IPR016181">
    <property type="entry name" value="Acyl_CoA_acyltransferase"/>
</dbReference>
<dbReference type="PROSITE" id="PS51186">
    <property type="entry name" value="GNAT"/>
    <property type="match status" value="1"/>
</dbReference>
<dbReference type="InterPro" id="IPR000182">
    <property type="entry name" value="GNAT_dom"/>
</dbReference>
<name>A0ABX1E822_9PROT</name>
<dbReference type="EMBL" id="JAAVNE010000020">
    <property type="protein sequence ID" value="NKC31958.1"/>
    <property type="molecule type" value="Genomic_DNA"/>
</dbReference>
<gene>
    <name evidence="4" type="ORF">HEQ75_13915</name>
</gene>
<feature type="domain" description="N-acetyltransferase" evidence="3">
    <location>
        <begin position="2"/>
        <end position="147"/>
    </location>
</feature>
<reference evidence="4 5" key="1">
    <citation type="submission" date="2020-03" db="EMBL/GenBank/DDBJ databases">
        <title>Roseomonas selenitidurans sp. nov. isolated from urban soil.</title>
        <authorList>
            <person name="Liu H."/>
        </authorList>
    </citation>
    <scope>NUCLEOTIDE SEQUENCE [LARGE SCALE GENOMIC DNA]</scope>
    <source>
        <strain evidence="4 5">BU-1</strain>
    </source>
</reference>
<evidence type="ECO:0000259" key="3">
    <source>
        <dbReference type="PROSITE" id="PS51186"/>
    </source>
</evidence>
<accession>A0ABX1E822</accession>
<keyword evidence="1" id="KW-0808">Transferase</keyword>
<protein>
    <submittedName>
        <fullName evidence="4">GNAT family N-acetyltransferase</fullName>
    </submittedName>
</protein>
<dbReference type="Gene3D" id="3.40.630.30">
    <property type="match status" value="1"/>
</dbReference>
<keyword evidence="5" id="KW-1185">Reference proteome</keyword>
<proteinExistence type="predicted"/>
<organism evidence="4 5">
    <name type="scientific">Falsiroseomonas selenitidurans</name>
    <dbReference type="NCBI Taxonomy" id="2716335"/>
    <lineage>
        <taxon>Bacteria</taxon>
        <taxon>Pseudomonadati</taxon>
        <taxon>Pseudomonadota</taxon>
        <taxon>Alphaproteobacteria</taxon>
        <taxon>Acetobacterales</taxon>
        <taxon>Roseomonadaceae</taxon>
        <taxon>Falsiroseomonas</taxon>
    </lineage>
</organism>
<dbReference type="Proteomes" id="UP000787635">
    <property type="component" value="Unassembled WGS sequence"/>
</dbReference>